<gene>
    <name evidence="2" type="ORF">IMCC3135_13440</name>
</gene>
<name>A0A2Z2NNG6_9GAMM</name>
<sequence length="64" mass="6835">MCLADEWADFKPLRFNDPLDSLSSNQSRRSFFMAAGAAGVSAAALSLGSTIAKDQGSRYLSDFA</sequence>
<keyword evidence="1" id="KW-1133">Transmembrane helix</keyword>
<keyword evidence="1" id="KW-0812">Transmembrane</keyword>
<reference evidence="2 3" key="1">
    <citation type="submission" date="2016-12" db="EMBL/GenBank/DDBJ databases">
        <authorList>
            <person name="Song W.-J."/>
            <person name="Kurnit D.M."/>
        </authorList>
    </citation>
    <scope>NUCLEOTIDE SEQUENCE [LARGE SCALE GENOMIC DNA]</scope>
    <source>
        <strain evidence="2 3">IMCC3135</strain>
    </source>
</reference>
<evidence type="ECO:0000313" key="2">
    <source>
        <dbReference type="EMBL" id="ASJ72773.1"/>
    </source>
</evidence>
<dbReference type="EMBL" id="CP018632">
    <property type="protein sequence ID" value="ASJ72773.1"/>
    <property type="molecule type" value="Genomic_DNA"/>
</dbReference>
<protein>
    <submittedName>
        <fullName evidence="2">Uncharacterized protein</fullName>
    </submittedName>
</protein>
<evidence type="ECO:0000256" key="1">
    <source>
        <dbReference type="SAM" id="Phobius"/>
    </source>
</evidence>
<dbReference type="KEGG" id="gai:IMCC3135_13440"/>
<proteinExistence type="predicted"/>
<keyword evidence="3" id="KW-1185">Reference proteome</keyword>
<evidence type="ECO:0000313" key="3">
    <source>
        <dbReference type="Proteomes" id="UP000250079"/>
    </source>
</evidence>
<accession>A0A2Z2NNG6</accession>
<organism evidence="2 3">
    <name type="scientific">Granulosicoccus antarcticus IMCC3135</name>
    <dbReference type="NCBI Taxonomy" id="1192854"/>
    <lineage>
        <taxon>Bacteria</taxon>
        <taxon>Pseudomonadati</taxon>
        <taxon>Pseudomonadota</taxon>
        <taxon>Gammaproteobacteria</taxon>
        <taxon>Chromatiales</taxon>
        <taxon>Granulosicoccaceae</taxon>
        <taxon>Granulosicoccus</taxon>
    </lineage>
</organism>
<dbReference type="AlphaFoldDB" id="A0A2Z2NNG6"/>
<dbReference type="Proteomes" id="UP000250079">
    <property type="component" value="Chromosome"/>
</dbReference>
<feature type="transmembrane region" description="Helical" evidence="1">
    <location>
        <begin position="31"/>
        <end position="52"/>
    </location>
</feature>
<keyword evidence="1" id="KW-0472">Membrane</keyword>